<dbReference type="AlphaFoldDB" id="A0A1L9Q340"/>
<dbReference type="SUPFAM" id="SSF57701">
    <property type="entry name" value="Zn2/Cys6 DNA-binding domain"/>
    <property type="match status" value="1"/>
</dbReference>
<dbReference type="PANTHER" id="PTHR47540:SF6">
    <property type="entry name" value="ZN(II)2CYS6 TRANSCRIPTION FACTOR (EUROFUNG)"/>
    <property type="match status" value="1"/>
</dbReference>
<gene>
    <name evidence="8" type="ORF">ASPVEDRAFT_203574</name>
</gene>
<evidence type="ECO:0000256" key="6">
    <source>
        <dbReference type="ARBA" id="ARBA00023242"/>
    </source>
</evidence>
<protein>
    <recommendedName>
        <fullName evidence="7">Zn(2)-C6 fungal-type domain-containing protein</fullName>
    </recommendedName>
</protein>
<dbReference type="InterPro" id="IPR036864">
    <property type="entry name" value="Zn2-C6_fun-type_DNA-bd_sf"/>
</dbReference>
<comment type="subcellular location">
    <subcellularLocation>
        <location evidence="1">Nucleus</location>
    </subcellularLocation>
</comment>
<dbReference type="VEuPathDB" id="FungiDB:ASPVEDRAFT_203574"/>
<dbReference type="PANTHER" id="PTHR47540">
    <property type="entry name" value="THIAMINE REPRESSIBLE GENES REGULATORY PROTEIN THI5"/>
    <property type="match status" value="1"/>
</dbReference>
<evidence type="ECO:0000256" key="5">
    <source>
        <dbReference type="ARBA" id="ARBA00023163"/>
    </source>
</evidence>
<evidence type="ECO:0000256" key="3">
    <source>
        <dbReference type="ARBA" id="ARBA00023015"/>
    </source>
</evidence>
<dbReference type="GO" id="GO:0000981">
    <property type="term" value="F:DNA-binding transcription factor activity, RNA polymerase II-specific"/>
    <property type="evidence" value="ECO:0007669"/>
    <property type="project" value="InterPro"/>
</dbReference>
<keyword evidence="3" id="KW-0805">Transcription regulation</keyword>
<dbReference type="GO" id="GO:0043565">
    <property type="term" value="F:sequence-specific DNA binding"/>
    <property type="evidence" value="ECO:0007669"/>
    <property type="project" value="TreeGrafter"/>
</dbReference>
<dbReference type="SMART" id="SM00066">
    <property type="entry name" value="GAL4"/>
    <property type="match status" value="1"/>
</dbReference>
<dbReference type="CDD" id="cd12148">
    <property type="entry name" value="fungal_TF_MHR"/>
    <property type="match status" value="1"/>
</dbReference>
<dbReference type="GO" id="GO:0006351">
    <property type="term" value="P:DNA-templated transcription"/>
    <property type="evidence" value="ECO:0007669"/>
    <property type="project" value="InterPro"/>
</dbReference>
<evidence type="ECO:0000313" key="8">
    <source>
        <dbReference type="EMBL" id="OJJ08184.1"/>
    </source>
</evidence>
<dbReference type="RefSeq" id="XP_040673946.1">
    <property type="nucleotide sequence ID" value="XM_040809407.1"/>
</dbReference>
<keyword evidence="5" id="KW-0804">Transcription</keyword>
<feature type="domain" description="Zn(2)-C6 fungal-type" evidence="7">
    <location>
        <begin position="39"/>
        <end position="70"/>
    </location>
</feature>
<dbReference type="GO" id="GO:0005634">
    <property type="term" value="C:nucleus"/>
    <property type="evidence" value="ECO:0007669"/>
    <property type="project" value="UniProtKB-SubCell"/>
</dbReference>
<dbReference type="GeneID" id="63724918"/>
<dbReference type="PROSITE" id="PS50048">
    <property type="entry name" value="ZN2_CY6_FUNGAL_2"/>
    <property type="match status" value="1"/>
</dbReference>
<accession>A0A1L9Q340</accession>
<dbReference type="CDD" id="cd00067">
    <property type="entry name" value="GAL4"/>
    <property type="match status" value="1"/>
</dbReference>
<dbReference type="PROSITE" id="PS00463">
    <property type="entry name" value="ZN2_CY6_FUNGAL_1"/>
    <property type="match status" value="1"/>
</dbReference>
<dbReference type="GO" id="GO:0008270">
    <property type="term" value="F:zinc ion binding"/>
    <property type="evidence" value="ECO:0007669"/>
    <property type="project" value="InterPro"/>
</dbReference>
<name>A0A1L9Q340_ASPVE</name>
<evidence type="ECO:0000256" key="1">
    <source>
        <dbReference type="ARBA" id="ARBA00004123"/>
    </source>
</evidence>
<dbReference type="Proteomes" id="UP000184073">
    <property type="component" value="Unassembled WGS sequence"/>
</dbReference>
<dbReference type="InterPro" id="IPR001138">
    <property type="entry name" value="Zn2Cys6_DnaBD"/>
</dbReference>
<dbReference type="STRING" id="1036611.A0A1L9Q340"/>
<dbReference type="InterPro" id="IPR007219">
    <property type="entry name" value="XnlR_reg_dom"/>
</dbReference>
<dbReference type="Pfam" id="PF04082">
    <property type="entry name" value="Fungal_trans"/>
    <property type="match status" value="1"/>
</dbReference>
<dbReference type="Pfam" id="PF00172">
    <property type="entry name" value="Zn_clus"/>
    <property type="match status" value="1"/>
</dbReference>
<dbReference type="OrthoDB" id="3990906at2759"/>
<proteinExistence type="predicted"/>
<keyword evidence="2" id="KW-0479">Metal-binding</keyword>
<evidence type="ECO:0000256" key="4">
    <source>
        <dbReference type="ARBA" id="ARBA00023125"/>
    </source>
</evidence>
<keyword evidence="9" id="KW-1185">Reference proteome</keyword>
<organism evidence="8 9">
    <name type="scientific">Aspergillus versicolor CBS 583.65</name>
    <dbReference type="NCBI Taxonomy" id="1036611"/>
    <lineage>
        <taxon>Eukaryota</taxon>
        <taxon>Fungi</taxon>
        <taxon>Dikarya</taxon>
        <taxon>Ascomycota</taxon>
        <taxon>Pezizomycotina</taxon>
        <taxon>Eurotiomycetes</taxon>
        <taxon>Eurotiomycetidae</taxon>
        <taxon>Eurotiales</taxon>
        <taxon>Aspergillaceae</taxon>
        <taxon>Aspergillus</taxon>
        <taxon>Aspergillus subgen. Nidulantes</taxon>
    </lineage>
</organism>
<keyword evidence="4" id="KW-0238">DNA-binding</keyword>
<evidence type="ECO:0000313" key="9">
    <source>
        <dbReference type="Proteomes" id="UP000184073"/>
    </source>
</evidence>
<dbReference type="EMBL" id="KV878139">
    <property type="protein sequence ID" value="OJJ08184.1"/>
    <property type="molecule type" value="Genomic_DNA"/>
</dbReference>
<evidence type="ECO:0000259" key="7">
    <source>
        <dbReference type="PROSITE" id="PS50048"/>
    </source>
</evidence>
<keyword evidence="6" id="KW-0539">Nucleus</keyword>
<sequence length="651" mass="73129">MIATPVEAAVCLRELDQEFQRALRRLLPLLTIPSSNLSSCRRCHGRKVKCSGGVPCTNCRQANKAAECIYPRKSRLVKVSEQYIEDLVSENQRLRSSSSGPLNEDSNTLEKAPVVAEVPWFVNADALDTPILVAEASDSAFATRFRQAMSNAQHGHLPRVNFPTDEQLLALSDKPCPWPTPARARLLVRAAVSGLGRCYHIVRRSSILQDVESSIQNHSQTGLIMKSKLWAVFAIGEMYTTRTSASERTFPGLHYFCRATNVIRMVSERPSVDMVEIQLLLSIYSLFLNRRHAAYSLAGSAVRLGVIMGLHLNIPESQLSDLAEREHRNRIWWTAYTLERMWAAKLGYPSAIQDEDIEVDLPSNPEFVDDSTTLDFADCAYFIARVGLARLSTRIIHSIYLHKADAPSLSHRVQDCFADLRRWLKELPVSLQIEAKEEELDPRVRSLHLLFNQLVIIATRPVLLHVLRTRLEANEQNPSIEANIPASATALSETCIRCARHSCRLLADSWTNGTFMIFDYFYTQYLFASATVLSISTLLHGKERQSDEEQFEVAAGFLQQLRDSGNYAAAEFYQHLEAAIPLMDIIKARSGMHDDLEGSSSTVTDFMTAGTALSDPLLQDLLDQPLTDLEFIDSSMYLDDQQGFYWPSATL</sequence>
<reference evidence="9" key="1">
    <citation type="journal article" date="2017" name="Genome Biol.">
        <title>Comparative genomics reveals high biological diversity and specific adaptations in the industrially and medically important fungal genus Aspergillus.</title>
        <authorList>
            <person name="de Vries R.P."/>
            <person name="Riley R."/>
            <person name="Wiebenga A."/>
            <person name="Aguilar-Osorio G."/>
            <person name="Amillis S."/>
            <person name="Uchima C.A."/>
            <person name="Anderluh G."/>
            <person name="Asadollahi M."/>
            <person name="Askin M."/>
            <person name="Barry K."/>
            <person name="Battaglia E."/>
            <person name="Bayram O."/>
            <person name="Benocci T."/>
            <person name="Braus-Stromeyer S.A."/>
            <person name="Caldana C."/>
            <person name="Canovas D."/>
            <person name="Cerqueira G.C."/>
            <person name="Chen F."/>
            <person name="Chen W."/>
            <person name="Choi C."/>
            <person name="Clum A."/>
            <person name="Dos Santos R.A."/>
            <person name="Damasio A.R."/>
            <person name="Diallinas G."/>
            <person name="Emri T."/>
            <person name="Fekete E."/>
            <person name="Flipphi M."/>
            <person name="Freyberg S."/>
            <person name="Gallo A."/>
            <person name="Gournas C."/>
            <person name="Habgood R."/>
            <person name="Hainaut M."/>
            <person name="Harispe M.L."/>
            <person name="Henrissat B."/>
            <person name="Hilden K.S."/>
            <person name="Hope R."/>
            <person name="Hossain A."/>
            <person name="Karabika E."/>
            <person name="Karaffa L."/>
            <person name="Karanyi Z."/>
            <person name="Krasevec N."/>
            <person name="Kuo A."/>
            <person name="Kusch H."/>
            <person name="LaButti K."/>
            <person name="Lagendijk E.L."/>
            <person name="Lapidus A."/>
            <person name="Levasseur A."/>
            <person name="Lindquist E."/>
            <person name="Lipzen A."/>
            <person name="Logrieco A.F."/>
            <person name="MacCabe A."/>
            <person name="Maekelae M.R."/>
            <person name="Malavazi I."/>
            <person name="Melin P."/>
            <person name="Meyer V."/>
            <person name="Mielnichuk N."/>
            <person name="Miskei M."/>
            <person name="Molnar A.P."/>
            <person name="Mule G."/>
            <person name="Ngan C.Y."/>
            <person name="Orejas M."/>
            <person name="Orosz E."/>
            <person name="Ouedraogo J.P."/>
            <person name="Overkamp K.M."/>
            <person name="Park H.-S."/>
            <person name="Perrone G."/>
            <person name="Piumi F."/>
            <person name="Punt P.J."/>
            <person name="Ram A.F."/>
            <person name="Ramon A."/>
            <person name="Rauscher S."/>
            <person name="Record E."/>
            <person name="Riano-Pachon D.M."/>
            <person name="Robert V."/>
            <person name="Roehrig J."/>
            <person name="Ruller R."/>
            <person name="Salamov A."/>
            <person name="Salih N.S."/>
            <person name="Samson R.A."/>
            <person name="Sandor E."/>
            <person name="Sanguinetti M."/>
            <person name="Schuetze T."/>
            <person name="Sepcic K."/>
            <person name="Shelest E."/>
            <person name="Sherlock G."/>
            <person name="Sophianopoulou V."/>
            <person name="Squina F.M."/>
            <person name="Sun H."/>
            <person name="Susca A."/>
            <person name="Todd R.B."/>
            <person name="Tsang A."/>
            <person name="Unkles S.E."/>
            <person name="van de Wiele N."/>
            <person name="van Rossen-Uffink D."/>
            <person name="Oliveira J.V."/>
            <person name="Vesth T.C."/>
            <person name="Visser J."/>
            <person name="Yu J.-H."/>
            <person name="Zhou M."/>
            <person name="Andersen M.R."/>
            <person name="Archer D.B."/>
            <person name="Baker S.E."/>
            <person name="Benoit I."/>
            <person name="Brakhage A.A."/>
            <person name="Braus G.H."/>
            <person name="Fischer R."/>
            <person name="Frisvad J.C."/>
            <person name="Goldman G.H."/>
            <person name="Houbraken J."/>
            <person name="Oakley B."/>
            <person name="Pocsi I."/>
            <person name="Scazzocchio C."/>
            <person name="Seiboth B."/>
            <person name="vanKuyk P.A."/>
            <person name="Wortman J."/>
            <person name="Dyer P.S."/>
            <person name="Grigoriev I.V."/>
        </authorList>
    </citation>
    <scope>NUCLEOTIDE SEQUENCE [LARGE SCALE GENOMIC DNA]</scope>
    <source>
        <strain evidence="9">CBS 583.65</strain>
    </source>
</reference>
<dbReference type="SMART" id="SM00906">
    <property type="entry name" value="Fungal_trans"/>
    <property type="match status" value="1"/>
</dbReference>
<evidence type="ECO:0000256" key="2">
    <source>
        <dbReference type="ARBA" id="ARBA00022723"/>
    </source>
</evidence>
<dbReference type="GO" id="GO:0045944">
    <property type="term" value="P:positive regulation of transcription by RNA polymerase II"/>
    <property type="evidence" value="ECO:0007669"/>
    <property type="project" value="TreeGrafter"/>
</dbReference>
<dbReference type="Gene3D" id="4.10.240.10">
    <property type="entry name" value="Zn(2)-C6 fungal-type DNA-binding domain"/>
    <property type="match status" value="1"/>
</dbReference>
<dbReference type="InterPro" id="IPR051711">
    <property type="entry name" value="Stress_Response_Reg"/>
</dbReference>